<keyword evidence="3" id="KW-1185">Reference proteome</keyword>
<comment type="similarity">
    <text evidence="1">Belongs to the phD/YefM antitoxin family.</text>
</comment>
<dbReference type="InterPro" id="IPR036165">
    <property type="entry name" value="YefM-like_sf"/>
</dbReference>
<evidence type="ECO:0000256" key="1">
    <source>
        <dbReference type="ARBA" id="ARBA00009981"/>
    </source>
</evidence>
<organism evidence="2 3">
    <name type="scientific">Garicola koreensis</name>
    <dbReference type="NCBI Taxonomy" id="1262554"/>
    <lineage>
        <taxon>Bacteria</taxon>
        <taxon>Bacillati</taxon>
        <taxon>Actinomycetota</taxon>
        <taxon>Actinomycetes</taxon>
        <taxon>Micrococcales</taxon>
        <taxon>Micrococcaceae</taxon>
        <taxon>Garicola</taxon>
    </lineage>
</organism>
<comment type="caution">
    <text evidence="2">The sequence shown here is derived from an EMBL/GenBank/DDBJ whole genome shotgun (WGS) entry which is preliminary data.</text>
</comment>
<dbReference type="SUPFAM" id="SSF143120">
    <property type="entry name" value="YefM-like"/>
    <property type="match status" value="1"/>
</dbReference>
<sequence>MAVREFGIRDLRNHTTRVLDAVRAGEVVYLMNRGDRVAEIRAVDRRRPVEALVKKAKEVSTGDTGAFDELMDAKRADTAVQAAKDEALWG</sequence>
<evidence type="ECO:0000313" key="3">
    <source>
        <dbReference type="Proteomes" id="UP000547528"/>
    </source>
</evidence>
<dbReference type="GO" id="GO:0003677">
    <property type="term" value="F:DNA binding"/>
    <property type="evidence" value="ECO:0007669"/>
    <property type="project" value="UniProtKB-KW"/>
</dbReference>
<dbReference type="Proteomes" id="UP000547528">
    <property type="component" value="Unassembled WGS sequence"/>
</dbReference>
<dbReference type="EMBL" id="JACIBT010000001">
    <property type="protein sequence ID" value="MBB3666852.1"/>
    <property type="molecule type" value="Genomic_DNA"/>
</dbReference>
<proteinExistence type="inferred from homology"/>
<dbReference type="RefSeq" id="WP_183357246.1">
    <property type="nucleotide sequence ID" value="NZ_BAABKR010000008.1"/>
</dbReference>
<name>A0A7W5TQQ3_9MICC</name>
<keyword evidence="2" id="KW-0238">DNA-binding</keyword>
<gene>
    <name evidence="2" type="ORF">FHX47_000445</name>
</gene>
<protein>
    <submittedName>
        <fullName evidence="2">Antitoxin (DNA-binding transcriptional repressor) of toxin-antitoxin stability system</fullName>
    </submittedName>
</protein>
<dbReference type="AlphaFoldDB" id="A0A7W5TQQ3"/>
<evidence type="ECO:0000313" key="2">
    <source>
        <dbReference type="EMBL" id="MBB3666852.1"/>
    </source>
</evidence>
<accession>A0A7W5TQQ3</accession>
<reference evidence="2 3" key="1">
    <citation type="submission" date="2020-08" db="EMBL/GenBank/DDBJ databases">
        <title>Sequencing the genomes of 1000 actinobacteria strains.</title>
        <authorList>
            <person name="Klenk H.-P."/>
        </authorList>
    </citation>
    <scope>NUCLEOTIDE SEQUENCE [LARGE SCALE GENOMIC DNA]</scope>
    <source>
        <strain evidence="2 3">DSM 28238</strain>
    </source>
</reference>